<keyword evidence="2 8" id="KW-0812">Transmembrane</keyword>
<evidence type="ECO:0000256" key="7">
    <source>
        <dbReference type="ARBA" id="ARBA00037847"/>
    </source>
</evidence>
<reference evidence="10" key="3">
    <citation type="submission" date="2021-05" db="EMBL/GenBank/DDBJ databases">
        <title>Protein family content uncovers lineage relationships and bacterial pathway maintenance mechanisms in DPANN archaea.</title>
        <authorList>
            <person name="Castelle C.J."/>
            <person name="Meheust R."/>
            <person name="Jaffe A.L."/>
            <person name="Seitz K."/>
            <person name="Gong X."/>
            <person name="Baker B.J."/>
            <person name="Banfield J.F."/>
        </authorList>
    </citation>
    <scope>NUCLEOTIDE SEQUENCE</scope>
    <source>
        <strain evidence="10">RIFCSPHIGHO2_01_FULL_GW2011_AR10_43_9</strain>
    </source>
</reference>
<dbReference type="InterPro" id="IPR008158">
    <property type="entry name" value="Translocase_Sec61-g"/>
</dbReference>
<dbReference type="Pfam" id="PF00584">
    <property type="entry name" value="SecE"/>
    <property type="match status" value="1"/>
</dbReference>
<keyword evidence="6 8" id="KW-0472">Membrane</keyword>
<evidence type="ECO:0000313" key="10">
    <source>
        <dbReference type="EMBL" id="MBS3059062.1"/>
    </source>
</evidence>
<dbReference type="Proteomes" id="UP000683213">
    <property type="component" value="Unassembled WGS sequence"/>
</dbReference>
<dbReference type="InterPro" id="IPR001901">
    <property type="entry name" value="Translocase_SecE/Sec61-g"/>
</dbReference>
<keyword evidence="5 8" id="KW-0811">Translocation</keyword>
<dbReference type="EMBL" id="JAGVWF010000019">
    <property type="protein sequence ID" value="MBS3059062.1"/>
    <property type="molecule type" value="Genomic_DNA"/>
</dbReference>
<name>A0A7J4IVS3_9ARCH</name>
<evidence type="ECO:0000256" key="6">
    <source>
        <dbReference type="ARBA" id="ARBA00023136"/>
    </source>
</evidence>
<organism evidence="9 11">
    <name type="scientific">Candidatus Iainarchaeum sp</name>
    <dbReference type="NCBI Taxonomy" id="3101447"/>
    <lineage>
        <taxon>Archaea</taxon>
        <taxon>Candidatus Iainarchaeota</taxon>
        <taxon>Candidatus Iainarchaeia</taxon>
        <taxon>Candidatus Iainarchaeales</taxon>
        <taxon>Candidatus Iainarchaeaceae</taxon>
        <taxon>Candidatus Iainarchaeum</taxon>
    </lineage>
</organism>
<dbReference type="AlphaFoldDB" id="A0A7J4IVS3"/>
<comment type="caution">
    <text evidence="9">The sequence shown here is derived from an EMBL/GenBank/DDBJ whole genome shotgun (WGS) entry which is preliminary data.</text>
</comment>
<feature type="transmembrane region" description="Helical" evidence="8">
    <location>
        <begin position="32"/>
        <end position="54"/>
    </location>
</feature>
<comment type="subunit">
    <text evidence="8">Component of the Sec protein translocase complex. Heterotrimer consisting of SecY (alpha), SecG (beta) and SecE (gamma) subunits. The heterotrimers can form oligomers, although 1 heterotrimer is thought to be able to translocate proteins. Interacts with the ribosome. May interact with SecDF, and other proteins may be involved.</text>
</comment>
<gene>
    <name evidence="8" type="primary">secE</name>
    <name evidence="9" type="ORF">HA237_05910</name>
    <name evidence="10" type="ORF">J4224_01410</name>
</gene>
<evidence type="ECO:0000256" key="3">
    <source>
        <dbReference type="ARBA" id="ARBA00022927"/>
    </source>
</evidence>
<dbReference type="GO" id="GO:0009306">
    <property type="term" value="P:protein secretion"/>
    <property type="evidence" value="ECO:0007669"/>
    <property type="project" value="UniProtKB-UniRule"/>
</dbReference>
<reference evidence="11" key="1">
    <citation type="journal article" date="2020" name="bioRxiv">
        <title>A rank-normalized archaeal taxonomy based on genome phylogeny resolves widespread incomplete and uneven classifications.</title>
        <authorList>
            <person name="Rinke C."/>
            <person name="Chuvochina M."/>
            <person name="Mussig A.J."/>
            <person name="Chaumeil P.-A."/>
            <person name="Waite D.W."/>
            <person name="Whitman W.B."/>
            <person name="Parks D.H."/>
            <person name="Hugenholtz P."/>
        </authorList>
    </citation>
    <scope>NUCLEOTIDE SEQUENCE [LARGE SCALE GENOMIC DNA]</scope>
</reference>
<protein>
    <recommendedName>
        <fullName evidence="8">Protein translocase subunit SecE</fullName>
    </recommendedName>
    <alternativeName>
        <fullName evidence="8">Protein transport protein Sec61 gamma subunit homolog</fullName>
    </alternativeName>
</protein>
<evidence type="ECO:0000313" key="9">
    <source>
        <dbReference type="EMBL" id="HIH08874.1"/>
    </source>
</evidence>
<dbReference type="GO" id="GO:0012505">
    <property type="term" value="C:endomembrane system"/>
    <property type="evidence" value="ECO:0007669"/>
    <property type="project" value="UniProtKB-SubCell"/>
</dbReference>
<dbReference type="GO" id="GO:0008320">
    <property type="term" value="F:protein transmembrane transporter activity"/>
    <property type="evidence" value="ECO:0007669"/>
    <property type="project" value="UniProtKB-UniRule"/>
</dbReference>
<reference evidence="10" key="2">
    <citation type="submission" date="2021-03" db="EMBL/GenBank/DDBJ databases">
        <authorList>
            <person name="Jaffe A."/>
        </authorList>
    </citation>
    <scope>NUCLEOTIDE SEQUENCE</scope>
    <source>
        <strain evidence="10">RIFCSPHIGHO2_01_FULL_GW2011_AR10_43_9</strain>
    </source>
</reference>
<evidence type="ECO:0000256" key="4">
    <source>
        <dbReference type="ARBA" id="ARBA00022989"/>
    </source>
</evidence>
<comment type="subcellular location">
    <subcellularLocation>
        <location evidence="8">Cell membrane</location>
        <topology evidence="8">Single-pass membrane protein</topology>
    </subcellularLocation>
    <subcellularLocation>
        <location evidence="7">Endomembrane system</location>
        <topology evidence="7">Single-pass membrane protein</topology>
    </subcellularLocation>
</comment>
<dbReference type="Gene3D" id="1.20.5.820">
    <property type="entry name" value="Preprotein translocase SecE subunit"/>
    <property type="match status" value="1"/>
</dbReference>
<evidence type="ECO:0000313" key="11">
    <source>
        <dbReference type="Proteomes" id="UP000577419"/>
    </source>
</evidence>
<evidence type="ECO:0000256" key="1">
    <source>
        <dbReference type="ARBA" id="ARBA00022448"/>
    </source>
</evidence>
<evidence type="ECO:0000256" key="8">
    <source>
        <dbReference type="HAMAP-Rule" id="MF_00422"/>
    </source>
</evidence>
<dbReference type="GO" id="GO:0065002">
    <property type="term" value="P:intracellular protein transmembrane transport"/>
    <property type="evidence" value="ECO:0007669"/>
    <property type="project" value="UniProtKB-UniRule"/>
</dbReference>
<dbReference type="GO" id="GO:0005886">
    <property type="term" value="C:plasma membrane"/>
    <property type="evidence" value="ECO:0007669"/>
    <property type="project" value="UniProtKB-SubCell"/>
</dbReference>
<dbReference type="NCBIfam" id="TIGR00327">
    <property type="entry name" value="secE_euk_arch"/>
    <property type="match status" value="1"/>
</dbReference>
<dbReference type="SUPFAM" id="SSF103456">
    <property type="entry name" value="Preprotein translocase SecE subunit"/>
    <property type="match status" value="1"/>
</dbReference>
<dbReference type="InterPro" id="IPR023391">
    <property type="entry name" value="Prot_translocase_SecE_dom_sf"/>
</dbReference>
<accession>A0A7J4IVS3</accession>
<keyword evidence="1 8" id="KW-0813">Transport</keyword>
<comment type="similarity">
    <text evidence="8">Belongs to the SecE/SEC61-gamma family.</text>
</comment>
<sequence length="58" mass="6662">MFDFGQFVEQSKRIFSVSKKPDWSEYKQMAKITGIGIILIAALGFVLTFVFRFLKLGL</sequence>
<keyword evidence="4 8" id="KW-1133">Transmembrane helix</keyword>
<evidence type="ECO:0000256" key="5">
    <source>
        <dbReference type="ARBA" id="ARBA00023010"/>
    </source>
</evidence>
<comment type="function">
    <text evidence="8">Essential subunit of the Sec protein translocation channel SecYEG. Clamps together the 2 halves of SecY. May contact the channel plug during translocation.</text>
</comment>
<keyword evidence="3 8" id="KW-0653">Protein transport</keyword>
<dbReference type="HAMAP" id="MF_00422">
    <property type="entry name" value="SecE"/>
    <property type="match status" value="1"/>
</dbReference>
<dbReference type="PROSITE" id="PS01067">
    <property type="entry name" value="SECE_SEC61G"/>
    <property type="match status" value="1"/>
</dbReference>
<dbReference type="Proteomes" id="UP000577419">
    <property type="component" value="Unassembled WGS sequence"/>
</dbReference>
<keyword evidence="8" id="KW-1003">Cell membrane</keyword>
<evidence type="ECO:0000256" key="2">
    <source>
        <dbReference type="ARBA" id="ARBA00022692"/>
    </source>
</evidence>
<proteinExistence type="inferred from homology"/>
<dbReference type="EMBL" id="DUFG01000028">
    <property type="protein sequence ID" value="HIH08874.1"/>
    <property type="molecule type" value="Genomic_DNA"/>
</dbReference>
<dbReference type="GO" id="GO:0006605">
    <property type="term" value="P:protein targeting"/>
    <property type="evidence" value="ECO:0007669"/>
    <property type="project" value="UniProtKB-UniRule"/>
</dbReference>